<dbReference type="AlphaFoldDB" id="J9QSK3"/>
<accession>J9QSK3</accession>
<dbReference type="PATRIC" id="fig|1228997.3.peg.132"/>
<dbReference type="Proteomes" id="UP000006276">
    <property type="component" value="Chromosome"/>
</dbReference>
<dbReference type="RefSeq" id="WP_014937222.1">
    <property type="nucleotide sequence ID" value="NC_018609.1"/>
</dbReference>
<feature type="region of interest" description="Disordered" evidence="1">
    <location>
        <begin position="349"/>
        <end position="369"/>
    </location>
</feature>
<reference evidence="2 3" key="1">
    <citation type="submission" date="2012-09" db="EMBL/GenBank/DDBJ databases">
        <title>Riemerella anatipestifer vaccine strains.</title>
        <authorList>
            <person name="Chun C.A."/>
            <person name="Shu W.M."/>
            <person name="Kang Z.D."/>
            <person name="Jia W.X."/>
        </authorList>
    </citation>
    <scope>NUCLEOTIDE SEQUENCE [LARGE SCALE GENOMIC DNA]</scope>
    <source>
        <strain evidence="2 3">RA-CH-1</strain>
    </source>
</reference>
<gene>
    <name evidence="2" type="ORF">B739_0138</name>
</gene>
<dbReference type="HOGENOM" id="CLU_535142_0_0_10"/>
<protein>
    <submittedName>
        <fullName evidence="2">Uncharacterized protein</fullName>
    </submittedName>
</protein>
<evidence type="ECO:0000256" key="1">
    <source>
        <dbReference type="SAM" id="MobiDB-lite"/>
    </source>
</evidence>
<keyword evidence="3" id="KW-1185">Reference proteome</keyword>
<name>J9QSK3_RIEAN</name>
<evidence type="ECO:0000313" key="2">
    <source>
        <dbReference type="EMBL" id="AFR34746.1"/>
    </source>
</evidence>
<proteinExistence type="predicted"/>
<dbReference type="KEGG" id="rag:B739_0138"/>
<dbReference type="EMBL" id="CP003787">
    <property type="protein sequence ID" value="AFR34746.1"/>
    <property type="molecule type" value="Genomic_DNA"/>
</dbReference>
<sequence length="509" mass="59833">MIDGVKILCNLNPTQWTNNKNLSFRSWTDVTTGEMPYNNRHADIKGLHLSIIEGEAETYCEARGALPRYYNNGDHNAFDYDYNDFLTTCDLLKTDLSVSAETTDLKRFEFGLNINLPFDISNVYEAVKCYKMNIAGINKINGKRNGIKIDFQQYEIKIYDKGLHQTKKPSRLMRFEVVVKKMEYAKKLGVKTLADLQNKDVWLKLSERILEIWSDIIFIDKSLDYRQMTEHRQKKYLRFFDVHYWGNLNRNTYYKAKNDLKKFQSLYSKGINAKEVITGLFIEKLQKLTTLTPEEIGDKLTKFQNQKNNEDFNQKEQHLKNENWRQINHLDKGLKTGNILPDIHTHFYKENNSKNNNTNSSKKSPKKIPQLNQKNRCKCMNCKKELTNKRANAKFCGLKCKNQYNGKRRTKERQRNRVQEMKALKKLLPKLERLNLPLLVIYKADGLQYADHLSQNEIHAPKDWIRQIKKVMITNDKNTPPQTFTTLRAKQLIRTITEINSKTNLVDKP</sequence>
<organism evidence="2 3">
    <name type="scientific">Riemerella anatipestifer RA-CH-1</name>
    <dbReference type="NCBI Taxonomy" id="1228997"/>
    <lineage>
        <taxon>Bacteria</taxon>
        <taxon>Pseudomonadati</taxon>
        <taxon>Bacteroidota</taxon>
        <taxon>Flavobacteriia</taxon>
        <taxon>Flavobacteriales</taxon>
        <taxon>Weeksellaceae</taxon>
        <taxon>Riemerella</taxon>
    </lineage>
</organism>
<feature type="compositionally biased region" description="Low complexity" evidence="1">
    <location>
        <begin position="353"/>
        <end position="362"/>
    </location>
</feature>
<evidence type="ECO:0000313" key="3">
    <source>
        <dbReference type="Proteomes" id="UP000006276"/>
    </source>
</evidence>